<dbReference type="Gene3D" id="3.30.420.10">
    <property type="entry name" value="Ribonuclease H-like superfamily/Ribonuclease H"/>
    <property type="match status" value="1"/>
</dbReference>
<dbReference type="EMBL" id="JARBHB010000006">
    <property type="protein sequence ID" value="KAJ8880596.1"/>
    <property type="molecule type" value="Genomic_DNA"/>
</dbReference>
<dbReference type="InterPro" id="IPR036397">
    <property type="entry name" value="RNaseH_sf"/>
</dbReference>
<comment type="caution">
    <text evidence="1">The sequence shown here is derived from an EMBL/GenBank/DDBJ whole genome shotgun (WGS) entry which is preliminary data.</text>
</comment>
<sequence length="1047" mass="115809">MWIRSYALYAPISGRDSSSPCATFQHDKARPHMAQVTRGFHHVRTLPWLARSSDVSPIEHMWVRLKHQLPPCHSIRGLEHTVQHFAGSSASRTTSGLQDVVGSRPLASRPRHPAFIMAASSVGDPTLMWPATWRWLNEAGSHGGKPTPHPHPLHPLAPHQYRDQVDLQGAAYVPQTNGLANISLVLSLTSSRGIVRRSIASSSPRLSDRLQIELSVCFAVTITEVQGQSLLKMVGLDLREDMGSSTRPVPESPYAPHIRTDVYVVIIRNYRSHGLLRVPSRDSFGSLVFSIRIAPTSDLPWRSRLGSNLGLAHRVQEIIVLPNASQKRKSQLLVTEASPHKLLDICWWVDVNNEPLSLQADALAITPQRQHDSITSPHKLLDICWWVDVNHEPLSLQADALAITPQRQHDSITSPHKLLDICWWVDVNHEPLSLQADALAITPQRQHDSITSPHKLLDICWWVDVNHEPLSLQADALAITPQRQHDSITSPHKLLDICWWVDVNHEPLSLQADALAITPQRQHDSITSPHKLLDICWWVDVNHEPLSLQADALAITPQRQHDSIMIPLVRVVHNASGSRDKLGKRKLTFHPLFEYPATGGIFDFKWQGAVAMRSSGKRSISPAGATVAPRLERPPPTKANQVRFSAGSPGFSQVVIVPDDVTGRRISSGLSRFSHPCIPALRHTHLASPSSALKTPISRAAYIVIGNAYVLAQESNLPYVCSADNINQATPTNEYAYRSQTDTEISGLGQLWLAEKSTESLGFATADQEMAPPLPYHITINATAFQWTFLLVQIAAPLSSRPTPVKIRQSPLAAHGSSVTRTCRALDPTSKMFTSPAVRGGVPPALARGRAIAGSCKEVCCGKHLTTDVEFHLEVEHSTRPHEGLLATDFPSSLAGGWLRRWRGDRRQLGVASHSCDVISAVAQVCQFYVHLFVNLETGGAISFPALATFSPETWRCGLVLAADWPVLPSPLEKSPYLFCAPDDTPQYCTASVSGVLRTYPQFLQDLLPEYLEDVLLDAREAMWFQQNGALASFRHFYSPAFRYALP</sequence>
<name>A0ABQ9H8M9_9NEOP</name>
<reference evidence="1 2" key="1">
    <citation type="submission" date="2023-02" db="EMBL/GenBank/DDBJ databases">
        <title>LHISI_Scaffold_Assembly.</title>
        <authorList>
            <person name="Stuart O.P."/>
            <person name="Cleave R."/>
            <person name="Magrath M.J.L."/>
            <person name="Mikheyev A.S."/>
        </authorList>
    </citation>
    <scope>NUCLEOTIDE SEQUENCE [LARGE SCALE GENOMIC DNA]</scope>
    <source>
        <strain evidence="1">Daus_M_001</strain>
        <tissue evidence="1">Leg muscle</tissue>
    </source>
</reference>
<organism evidence="1 2">
    <name type="scientific">Dryococelus australis</name>
    <dbReference type="NCBI Taxonomy" id="614101"/>
    <lineage>
        <taxon>Eukaryota</taxon>
        <taxon>Metazoa</taxon>
        <taxon>Ecdysozoa</taxon>
        <taxon>Arthropoda</taxon>
        <taxon>Hexapoda</taxon>
        <taxon>Insecta</taxon>
        <taxon>Pterygota</taxon>
        <taxon>Neoptera</taxon>
        <taxon>Polyneoptera</taxon>
        <taxon>Phasmatodea</taxon>
        <taxon>Verophasmatodea</taxon>
        <taxon>Anareolatae</taxon>
        <taxon>Phasmatidae</taxon>
        <taxon>Eurycanthinae</taxon>
        <taxon>Dryococelus</taxon>
    </lineage>
</organism>
<protein>
    <submittedName>
        <fullName evidence="1">Uncharacterized protein</fullName>
    </submittedName>
</protein>
<proteinExistence type="predicted"/>
<evidence type="ECO:0000313" key="1">
    <source>
        <dbReference type="EMBL" id="KAJ8880596.1"/>
    </source>
</evidence>
<evidence type="ECO:0000313" key="2">
    <source>
        <dbReference type="Proteomes" id="UP001159363"/>
    </source>
</evidence>
<accession>A0ABQ9H8M9</accession>
<keyword evidence="2" id="KW-1185">Reference proteome</keyword>
<dbReference type="Proteomes" id="UP001159363">
    <property type="component" value="Chromosome 5"/>
</dbReference>
<gene>
    <name evidence="1" type="ORF">PR048_017066</name>
</gene>